<name>X1FCT8_9ZZZZ</name>
<dbReference type="GO" id="GO:0005975">
    <property type="term" value="P:carbohydrate metabolic process"/>
    <property type="evidence" value="ECO:0007669"/>
    <property type="project" value="InterPro"/>
</dbReference>
<organism evidence="2">
    <name type="scientific">marine sediment metagenome</name>
    <dbReference type="NCBI Taxonomy" id="412755"/>
    <lineage>
        <taxon>unclassified sequences</taxon>
        <taxon>metagenomes</taxon>
        <taxon>ecological metagenomes</taxon>
    </lineage>
</organism>
<dbReference type="InterPro" id="IPR036156">
    <property type="entry name" value="Beta-gal/glucu_dom_sf"/>
</dbReference>
<accession>X1FCT8</accession>
<dbReference type="InterPro" id="IPR013783">
    <property type="entry name" value="Ig-like_fold"/>
</dbReference>
<dbReference type="EMBL" id="BART01040630">
    <property type="protein sequence ID" value="GAH30365.1"/>
    <property type="molecule type" value="Genomic_DNA"/>
</dbReference>
<comment type="caution">
    <text evidence="2">The sequence shown here is derived from an EMBL/GenBank/DDBJ whole genome shotgun (WGS) entry which is preliminary data.</text>
</comment>
<dbReference type="Gene3D" id="2.60.40.10">
    <property type="entry name" value="Immunoglobulins"/>
    <property type="match status" value="1"/>
</dbReference>
<evidence type="ECO:0000313" key="2">
    <source>
        <dbReference type="EMBL" id="GAH30365.1"/>
    </source>
</evidence>
<protein>
    <recommendedName>
        <fullName evidence="1">Glycoside hydrolase family 2 immunoglobulin-like beta-sandwich domain-containing protein</fullName>
    </recommendedName>
</protein>
<feature type="domain" description="Glycoside hydrolase family 2 immunoglobulin-like beta-sandwich" evidence="1">
    <location>
        <begin position="6"/>
        <end position="90"/>
    </location>
</feature>
<evidence type="ECO:0000259" key="1">
    <source>
        <dbReference type="Pfam" id="PF00703"/>
    </source>
</evidence>
<dbReference type="Pfam" id="PF00703">
    <property type="entry name" value="Glyco_hydro_2"/>
    <property type="match status" value="1"/>
</dbReference>
<feature type="non-terminal residue" evidence="2">
    <location>
        <position position="90"/>
    </location>
</feature>
<sequence length="90" mass="10629">FSTPKVHIRDFFARCELDENYEHAILKVKVKIYNFGKEDVKQSRVEISLLDDEQQLVESEILMSEAFTIKSNTEHLMELQANIESPRKWT</sequence>
<dbReference type="GO" id="GO:0004553">
    <property type="term" value="F:hydrolase activity, hydrolyzing O-glycosyl compounds"/>
    <property type="evidence" value="ECO:0007669"/>
    <property type="project" value="InterPro"/>
</dbReference>
<dbReference type="AlphaFoldDB" id="X1FCT8"/>
<dbReference type="SUPFAM" id="SSF49303">
    <property type="entry name" value="beta-Galactosidase/glucuronidase domain"/>
    <property type="match status" value="1"/>
</dbReference>
<reference evidence="2" key="1">
    <citation type="journal article" date="2014" name="Front. Microbiol.">
        <title>High frequency of phylogenetically diverse reductive dehalogenase-homologous genes in deep subseafloor sedimentary metagenomes.</title>
        <authorList>
            <person name="Kawai M."/>
            <person name="Futagami T."/>
            <person name="Toyoda A."/>
            <person name="Takaki Y."/>
            <person name="Nishi S."/>
            <person name="Hori S."/>
            <person name="Arai W."/>
            <person name="Tsubouchi T."/>
            <person name="Morono Y."/>
            <person name="Uchiyama I."/>
            <person name="Ito T."/>
            <person name="Fujiyama A."/>
            <person name="Inagaki F."/>
            <person name="Takami H."/>
        </authorList>
    </citation>
    <scope>NUCLEOTIDE SEQUENCE</scope>
    <source>
        <strain evidence="2">Expedition CK06-06</strain>
    </source>
</reference>
<gene>
    <name evidence="2" type="ORF">S01H4_65996</name>
</gene>
<proteinExistence type="predicted"/>
<dbReference type="InterPro" id="IPR006102">
    <property type="entry name" value="Ig-like_GH2"/>
</dbReference>
<feature type="non-terminal residue" evidence="2">
    <location>
        <position position="1"/>
    </location>
</feature>